<name>X1HW42_9ZZZZ</name>
<reference evidence="5" key="1">
    <citation type="journal article" date="2014" name="Front. Microbiol.">
        <title>High frequency of phylogenetically diverse reductive dehalogenase-homologous genes in deep subseafloor sedimentary metagenomes.</title>
        <authorList>
            <person name="Kawai M."/>
            <person name="Futagami T."/>
            <person name="Toyoda A."/>
            <person name="Takaki Y."/>
            <person name="Nishi S."/>
            <person name="Hori S."/>
            <person name="Arai W."/>
            <person name="Tsubouchi T."/>
            <person name="Morono Y."/>
            <person name="Uchiyama I."/>
            <person name="Ito T."/>
            <person name="Fujiyama A."/>
            <person name="Inagaki F."/>
            <person name="Takami H."/>
        </authorList>
    </citation>
    <scope>NUCLEOTIDE SEQUENCE</scope>
    <source>
        <strain evidence="5">Expedition CK06-06</strain>
    </source>
</reference>
<dbReference type="Gene3D" id="3.20.20.70">
    <property type="entry name" value="Aldolase class I"/>
    <property type="match status" value="1"/>
</dbReference>
<evidence type="ECO:0008006" key="6">
    <source>
        <dbReference type="Google" id="ProtNLM"/>
    </source>
</evidence>
<comment type="caution">
    <text evidence="5">The sequence shown here is derived from an EMBL/GenBank/DDBJ whole genome shotgun (WGS) entry which is preliminary data.</text>
</comment>
<dbReference type="EMBL" id="BARU01017843">
    <property type="protein sequence ID" value="GAH49493.1"/>
    <property type="molecule type" value="Genomic_DNA"/>
</dbReference>
<sequence>KKAKTKPELEVYDFGGLYNILFLNKQEELFEKPLHFQFVFGTLGGVPFSYQSLAGFLNLIPSGSSWSVCGVAKDQFRAGLCAAAMGGHIRIGLEDNIRVPSGRLAKGSWEQVEWAAQVVKLAGREIATPDETRKIFNLLQ</sequence>
<dbReference type="InterPro" id="IPR013785">
    <property type="entry name" value="Aldolase_TIM"/>
</dbReference>
<dbReference type="PANTHER" id="PTHR37418:SF2">
    <property type="entry name" value="3-KETO-5-AMINOHEXANOATE CLEAVAGE ENZYME"/>
    <property type="match status" value="1"/>
</dbReference>
<dbReference type="Pfam" id="PF05853">
    <property type="entry name" value="BKACE"/>
    <property type="match status" value="1"/>
</dbReference>
<evidence type="ECO:0000256" key="3">
    <source>
        <dbReference type="ARBA" id="ARBA00022723"/>
    </source>
</evidence>
<gene>
    <name evidence="5" type="ORF">S03H2_29548</name>
</gene>
<feature type="non-terminal residue" evidence="5">
    <location>
        <position position="1"/>
    </location>
</feature>
<evidence type="ECO:0000256" key="2">
    <source>
        <dbReference type="ARBA" id="ARBA00022679"/>
    </source>
</evidence>
<evidence type="ECO:0000256" key="4">
    <source>
        <dbReference type="ARBA" id="ARBA00022833"/>
    </source>
</evidence>
<keyword evidence="3" id="KW-0479">Metal-binding</keyword>
<organism evidence="5">
    <name type="scientific">marine sediment metagenome</name>
    <dbReference type="NCBI Taxonomy" id="412755"/>
    <lineage>
        <taxon>unclassified sequences</taxon>
        <taxon>metagenomes</taxon>
        <taxon>ecological metagenomes</taxon>
    </lineage>
</organism>
<accession>X1HW42</accession>
<protein>
    <recommendedName>
        <fullName evidence="6">3-keto-5-aminohexanoate cleavage protein</fullName>
    </recommendedName>
</protein>
<keyword evidence="2" id="KW-0808">Transferase</keyword>
<proteinExistence type="predicted"/>
<dbReference type="GO" id="GO:0043720">
    <property type="term" value="F:3-keto-5-aminohexanoate cleavage activity"/>
    <property type="evidence" value="ECO:0007669"/>
    <property type="project" value="InterPro"/>
</dbReference>
<dbReference type="GO" id="GO:0046872">
    <property type="term" value="F:metal ion binding"/>
    <property type="evidence" value="ECO:0007669"/>
    <property type="project" value="UniProtKB-KW"/>
</dbReference>
<evidence type="ECO:0000313" key="5">
    <source>
        <dbReference type="EMBL" id="GAH49493.1"/>
    </source>
</evidence>
<dbReference type="PANTHER" id="PTHR37418">
    <property type="entry name" value="3-KETO-5-AMINOHEXANOATE CLEAVAGE ENZYME-RELATED"/>
    <property type="match status" value="1"/>
</dbReference>
<comment type="cofactor">
    <cofactor evidence="1">
        <name>Zn(2+)</name>
        <dbReference type="ChEBI" id="CHEBI:29105"/>
    </cofactor>
</comment>
<dbReference type="InterPro" id="IPR008567">
    <property type="entry name" value="BKACE"/>
</dbReference>
<keyword evidence="4" id="KW-0862">Zinc</keyword>
<dbReference type="AlphaFoldDB" id="X1HW42"/>
<evidence type="ECO:0000256" key="1">
    <source>
        <dbReference type="ARBA" id="ARBA00001947"/>
    </source>
</evidence>